<dbReference type="PANTHER" id="PTHR42714:SF2">
    <property type="entry name" value="TRNA MODIFICATION GTPASE GTPBP3, MITOCHONDRIAL"/>
    <property type="match status" value="1"/>
</dbReference>
<dbReference type="HAMAP" id="MF_00379">
    <property type="entry name" value="GTPase_MnmE"/>
    <property type="match status" value="1"/>
</dbReference>
<keyword evidence="2 6" id="KW-0819">tRNA processing</keyword>
<organism evidence="9 10">
    <name type="scientific">Camelimonas abortus</name>
    <dbReference type="NCBI Taxonomy" id="1017184"/>
    <lineage>
        <taxon>Bacteria</taxon>
        <taxon>Pseudomonadati</taxon>
        <taxon>Pseudomonadota</taxon>
        <taxon>Alphaproteobacteria</taxon>
        <taxon>Hyphomicrobiales</taxon>
        <taxon>Chelatococcaceae</taxon>
        <taxon>Camelimonas</taxon>
    </lineage>
</organism>
<feature type="binding site" evidence="6">
    <location>
        <position position="236"/>
    </location>
    <ligand>
        <name>Mg(2+)</name>
        <dbReference type="ChEBI" id="CHEBI:18420"/>
    </ligand>
</feature>
<comment type="caution">
    <text evidence="6">Lacks conserved residue(s) required for the propagation of feature annotation.</text>
</comment>
<dbReference type="InterPro" id="IPR018948">
    <property type="entry name" value="GTP-bd_TrmE_N"/>
</dbReference>
<protein>
    <recommendedName>
        <fullName evidence="6">tRNA modification GTPase MnmE</fullName>
        <ecNumber evidence="6">3.6.-.-</ecNumber>
    </recommendedName>
</protein>
<feature type="binding site" evidence="6">
    <location>
        <begin position="354"/>
        <end position="356"/>
    </location>
    <ligand>
        <name>GTP</name>
        <dbReference type="ChEBI" id="CHEBI:37565"/>
    </ligand>
</feature>
<feature type="binding site" evidence="6">
    <location>
        <position position="257"/>
    </location>
    <ligand>
        <name>Mg(2+)</name>
        <dbReference type="ChEBI" id="CHEBI:18420"/>
    </ligand>
</feature>
<comment type="function">
    <text evidence="6">Exhibits a very high intrinsic GTPase hydrolysis rate. Involved in the addition of a carboxymethylaminomethyl (cmnm) group at the wobble position (U34) of certain tRNAs, forming tRNA-cmnm(5)s(2)U34.</text>
</comment>
<gene>
    <name evidence="6 9" type="primary">mnmE</name>
    <name evidence="6" type="synonym">trmE</name>
    <name evidence="9" type="ORF">ACFOEX_03485</name>
</gene>
<dbReference type="Proteomes" id="UP001595536">
    <property type="component" value="Unassembled WGS sequence"/>
</dbReference>
<keyword evidence="6 9" id="KW-0378">Hydrolase</keyword>
<dbReference type="PANTHER" id="PTHR42714">
    <property type="entry name" value="TRNA MODIFICATION GTPASE GTPBP3"/>
    <property type="match status" value="1"/>
</dbReference>
<dbReference type="PROSITE" id="PS51709">
    <property type="entry name" value="G_TRME"/>
    <property type="match status" value="1"/>
</dbReference>
<dbReference type="NCBIfam" id="TIGR00450">
    <property type="entry name" value="mnmE_trmE_thdF"/>
    <property type="match status" value="1"/>
</dbReference>
<feature type="binding site" evidence="6">
    <location>
        <begin position="232"/>
        <end position="237"/>
    </location>
    <ligand>
        <name>GTP</name>
        <dbReference type="ChEBI" id="CHEBI:37565"/>
    </ligand>
</feature>
<dbReference type="NCBIfam" id="NF003661">
    <property type="entry name" value="PRK05291.1-3"/>
    <property type="match status" value="1"/>
</dbReference>
<evidence type="ECO:0000313" key="9">
    <source>
        <dbReference type="EMBL" id="MFC3265427.1"/>
    </source>
</evidence>
<dbReference type="InterPro" id="IPR025867">
    <property type="entry name" value="MnmE_helical"/>
</dbReference>
<keyword evidence="6" id="KW-0963">Cytoplasm</keyword>
<sequence length="453" mass="48090">MKQTLFATGDTIFAPATAPGKSALAIIRMSGPLVCEALVRLCGFLPEPGKLTLARVRDHAGDPLDQAMAVYLPGPRTATGEDVGEFHLHGSPAIIAAVSDELRRGGLRLAQPGEFTRRAVLSGKMDLTQAEALADLVDAETDEQRKQAMFQLYGSVSGPVTQWRDRLADALALFEAALDFSDEGDVDESALCGLAAGHVVDVLDEMRRALTAASFGERVRDGFSVVIAGPVNAGKSTLLNRLACREAALVTAVPGTTRDLVEVRLDICGYAVRLVDTAGLRETTDYVESLGIQRGAEEARHADCLVWLVPARTVSTESVADARRKNPNTIVVGSQLDLGGAPANMSTLLDVCISARTGTGLDELVEVIATRLALRRKPEGLILTRARHSQAIGEAVTALTPVADRVARGIDPVEIALCAEDVRLALHHLGEITGHVGAEQILDRIFGAFCIGK</sequence>
<dbReference type="EC" id="3.6.-.-" evidence="6"/>
<dbReference type="InterPro" id="IPR006073">
    <property type="entry name" value="GTP-bd"/>
</dbReference>
<dbReference type="EMBL" id="JBHRUV010000017">
    <property type="protein sequence ID" value="MFC3265427.1"/>
    <property type="molecule type" value="Genomic_DNA"/>
</dbReference>
<evidence type="ECO:0000256" key="5">
    <source>
        <dbReference type="ARBA" id="ARBA00023134"/>
    </source>
</evidence>
<feature type="binding site" evidence="6">
    <location>
        <position position="253"/>
    </location>
    <ligand>
        <name>K(+)</name>
        <dbReference type="ChEBI" id="CHEBI:29103"/>
    </ligand>
</feature>
<dbReference type="CDD" id="cd14858">
    <property type="entry name" value="TrmE_N"/>
    <property type="match status" value="1"/>
</dbReference>
<keyword evidence="3 6" id="KW-0547">Nucleotide-binding</keyword>
<evidence type="ECO:0000256" key="1">
    <source>
        <dbReference type="ARBA" id="ARBA00011043"/>
    </source>
</evidence>
<feature type="binding site" evidence="6">
    <location>
        <position position="232"/>
    </location>
    <ligand>
        <name>K(+)</name>
        <dbReference type="ChEBI" id="CHEBI:29103"/>
    </ligand>
</feature>
<evidence type="ECO:0000256" key="2">
    <source>
        <dbReference type="ARBA" id="ARBA00022694"/>
    </source>
</evidence>
<reference evidence="10" key="1">
    <citation type="journal article" date="2019" name="Int. J. Syst. Evol. Microbiol.">
        <title>The Global Catalogue of Microorganisms (GCM) 10K type strain sequencing project: providing services to taxonomists for standard genome sequencing and annotation.</title>
        <authorList>
            <consortium name="The Broad Institute Genomics Platform"/>
            <consortium name="The Broad Institute Genome Sequencing Center for Infectious Disease"/>
            <person name="Wu L."/>
            <person name="Ma J."/>
        </authorList>
    </citation>
    <scope>NUCLEOTIDE SEQUENCE [LARGE SCALE GENOMIC DNA]</scope>
    <source>
        <strain evidence="10">CCM 7941</strain>
    </source>
</reference>
<keyword evidence="4 6" id="KW-0630">Potassium</keyword>
<dbReference type="InterPro" id="IPR027266">
    <property type="entry name" value="TrmE/GcvT-like"/>
</dbReference>
<evidence type="ECO:0000256" key="3">
    <source>
        <dbReference type="ARBA" id="ARBA00022741"/>
    </source>
</evidence>
<feature type="binding site" evidence="6">
    <location>
        <begin position="276"/>
        <end position="279"/>
    </location>
    <ligand>
        <name>GTP</name>
        <dbReference type="ChEBI" id="CHEBI:37565"/>
    </ligand>
</feature>
<comment type="subunit">
    <text evidence="6">Homodimer. Heterotetramer of two MnmE and two MnmG subunits.</text>
</comment>
<feature type="binding site" evidence="6">
    <location>
        <position position="28"/>
    </location>
    <ligand>
        <name>(6S)-5-formyl-5,6,7,8-tetrahydrofolate</name>
        <dbReference type="ChEBI" id="CHEBI:57457"/>
    </ligand>
</feature>
<comment type="cofactor">
    <cofactor evidence="6">
        <name>K(+)</name>
        <dbReference type="ChEBI" id="CHEBI:29103"/>
    </cofactor>
    <text evidence="6">Binds 1 potassium ion per subunit.</text>
</comment>
<dbReference type="InterPro" id="IPR005225">
    <property type="entry name" value="Small_GTP-bd"/>
</dbReference>
<feature type="binding site" evidence="6">
    <location>
        <position position="453"/>
    </location>
    <ligand>
        <name>(6S)-5-formyl-5,6,7,8-tetrahydrofolate</name>
        <dbReference type="ChEBI" id="CHEBI:57457"/>
    </ligand>
</feature>
<feature type="domain" description="TrmE-type G" evidence="8">
    <location>
        <begin position="222"/>
        <end position="373"/>
    </location>
</feature>
<dbReference type="InterPro" id="IPR027417">
    <property type="entry name" value="P-loop_NTPase"/>
</dbReference>
<feature type="binding site" evidence="6">
    <location>
        <position position="256"/>
    </location>
    <ligand>
        <name>K(+)</name>
        <dbReference type="ChEBI" id="CHEBI:29103"/>
    </ligand>
</feature>
<dbReference type="SUPFAM" id="SSF116878">
    <property type="entry name" value="TrmE connector domain"/>
    <property type="match status" value="1"/>
</dbReference>
<dbReference type="GO" id="GO:0016787">
    <property type="term" value="F:hydrolase activity"/>
    <property type="evidence" value="ECO:0007669"/>
    <property type="project" value="UniProtKB-KW"/>
</dbReference>
<comment type="caution">
    <text evidence="9">The sequence shown here is derived from an EMBL/GenBank/DDBJ whole genome shotgun (WGS) entry which is preliminary data.</text>
</comment>
<dbReference type="CDD" id="cd04164">
    <property type="entry name" value="trmE"/>
    <property type="match status" value="1"/>
</dbReference>
<name>A0ABV7LC16_9HYPH</name>
<feature type="binding site" evidence="6">
    <location>
        <position position="251"/>
    </location>
    <ligand>
        <name>K(+)</name>
        <dbReference type="ChEBI" id="CHEBI:29103"/>
    </ligand>
</feature>
<keyword evidence="10" id="KW-1185">Reference proteome</keyword>
<dbReference type="Pfam" id="PF10396">
    <property type="entry name" value="TrmE_N"/>
    <property type="match status" value="1"/>
</dbReference>
<keyword evidence="5 6" id="KW-0342">GTP-binding</keyword>
<dbReference type="SUPFAM" id="SSF52540">
    <property type="entry name" value="P-loop containing nucleoside triphosphate hydrolases"/>
    <property type="match status" value="1"/>
</dbReference>
<dbReference type="Gene3D" id="1.20.120.430">
    <property type="entry name" value="tRNA modification GTPase MnmE domain 2"/>
    <property type="match status" value="1"/>
</dbReference>
<evidence type="ECO:0000259" key="8">
    <source>
        <dbReference type="PROSITE" id="PS51709"/>
    </source>
</evidence>
<comment type="similarity">
    <text evidence="1 6 7">Belongs to the TRAFAC class TrmE-Era-EngA-EngB-Septin-like GTPase superfamily. TrmE GTPase family.</text>
</comment>
<dbReference type="Pfam" id="PF01926">
    <property type="entry name" value="MMR_HSR1"/>
    <property type="match status" value="1"/>
</dbReference>
<keyword evidence="6" id="KW-0479">Metal-binding</keyword>
<dbReference type="InterPro" id="IPR004520">
    <property type="entry name" value="GTPase_MnmE"/>
</dbReference>
<feature type="binding site" evidence="6">
    <location>
        <begin position="251"/>
        <end position="257"/>
    </location>
    <ligand>
        <name>GTP</name>
        <dbReference type="ChEBI" id="CHEBI:37565"/>
    </ligand>
</feature>
<dbReference type="Gene3D" id="3.40.50.300">
    <property type="entry name" value="P-loop containing nucleotide triphosphate hydrolases"/>
    <property type="match status" value="1"/>
</dbReference>
<feature type="binding site" evidence="6">
    <location>
        <position position="85"/>
    </location>
    <ligand>
        <name>(6S)-5-formyl-5,6,7,8-tetrahydrofolate</name>
        <dbReference type="ChEBI" id="CHEBI:57457"/>
    </ligand>
</feature>
<dbReference type="RefSeq" id="WP_376831769.1">
    <property type="nucleotide sequence ID" value="NZ_JBHLWR010000006.1"/>
</dbReference>
<evidence type="ECO:0000256" key="4">
    <source>
        <dbReference type="ARBA" id="ARBA00022958"/>
    </source>
</evidence>
<evidence type="ECO:0000256" key="6">
    <source>
        <dbReference type="HAMAP-Rule" id="MF_00379"/>
    </source>
</evidence>
<dbReference type="NCBIfam" id="TIGR00231">
    <property type="entry name" value="small_GTP"/>
    <property type="match status" value="1"/>
</dbReference>
<comment type="subcellular location">
    <subcellularLocation>
        <location evidence="6">Cytoplasm</location>
    </subcellularLocation>
</comment>
<feature type="binding site" evidence="6">
    <location>
        <position position="124"/>
    </location>
    <ligand>
        <name>(6S)-5-formyl-5,6,7,8-tetrahydrofolate</name>
        <dbReference type="ChEBI" id="CHEBI:57457"/>
    </ligand>
</feature>
<dbReference type="InterPro" id="IPR027368">
    <property type="entry name" value="MnmE_dom2"/>
</dbReference>
<dbReference type="Pfam" id="PF12631">
    <property type="entry name" value="MnmE_helical"/>
    <property type="match status" value="1"/>
</dbReference>
<dbReference type="Gene3D" id="3.30.1360.120">
    <property type="entry name" value="Probable tRNA modification gtpase trme, domain 1"/>
    <property type="match status" value="1"/>
</dbReference>
<keyword evidence="6" id="KW-0460">Magnesium</keyword>
<proteinExistence type="inferred from homology"/>
<dbReference type="InterPro" id="IPR031168">
    <property type="entry name" value="G_TrmE"/>
</dbReference>
<evidence type="ECO:0000313" key="10">
    <source>
        <dbReference type="Proteomes" id="UP001595536"/>
    </source>
</evidence>
<evidence type="ECO:0000256" key="7">
    <source>
        <dbReference type="RuleBase" id="RU003313"/>
    </source>
</evidence>
<accession>A0ABV7LC16</accession>